<dbReference type="AlphaFoldDB" id="A0A1B0BVL7"/>
<evidence type="ECO:0000256" key="1">
    <source>
        <dbReference type="SAM" id="Phobius"/>
    </source>
</evidence>
<evidence type="ECO:0000313" key="2">
    <source>
        <dbReference type="EnsemblMetazoa" id="GPPI041902-PA"/>
    </source>
</evidence>
<protein>
    <submittedName>
        <fullName evidence="2">Uncharacterized protein</fullName>
    </submittedName>
</protein>
<sequence>MSTFYFTNFPIKIYGNELKVGWQLSDGLSAPDVPLTLLPIAVVAVVAVVNQGSMRVLLLLLSLSTLNERKILQQK</sequence>
<accession>A0A1B0BVL7</accession>
<dbReference type="EMBL" id="JXJN01021350">
    <property type="status" value="NOT_ANNOTATED_CDS"/>
    <property type="molecule type" value="Genomic_DNA"/>
</dbReference>
<reference evidence="2" key="2">
    <citation type="submission" date="2020-05" db="UniProtKB">
        <authorList>
            <consortium name="EnsemblMetazoa"/>
        </authorList>
    </citation>
    <scope>IDENTIFICATION</scope>
    <source>
        <strain evidence="2">IAEA</strain>
    </source>
</reference>
<name>A0A1B0BVL7_9MUSC</name>
<feature type="transmembrane region" description="Helical" evidence="1">
    <location>
        <begin position="37"/>
        <end position="61"/>
    </location>
</feature>
<keyword evidence="1" id="KW-1133">Transmembrane helix</keyword>
<evidence type="ECO:0000313" key="3">
    <source>
        <dbReference type="Proteomes" id="UP000092460"/>
    </source>
</evidence>
<proteinExistence type="predicted"/>
<dbReference type="VEuPathDB" id="VectorBase:GPPI041902"/>
<keyword evidence="1" id="KW-0472">Membrane</keyword>
<organism evidence="2 3">
    <name type="scientific">Glossina palpalis gambiensis</name>
    <dbReference type="NCBI Taxonomy" id="67801"/>
    <lineage>
        <taxon>Eukaryota</taxon>
        <taxon>Metazoa</taxon>
        <taxon>Ecdysozoa</taxon>
        <taxon>Arthropoda</taxon>
        <taxon>Hexapoda</taxon>
        <taxon>Insecta</taxon>
        <taxon>Pterygota</taxon>
        <taxon>Neoptera</taxon>
        <taxon>Endopterygota</taxon>
        <taxon>Diptera</taxon>
        <taxon>Brachycera</taxon>
        <taxon>Muscomorpha</taxon>
        <taxon>Hippoboscoidea</taxon>
        <taxon>Glossinidae</taxon>
        <taxon>Glossina</taxon>
    </lineage>
</organism>
<reference evidence="3" key="1">
    <citation type="submission" date="2015-01" db="EMBL/GenBank/DDBJ databases">
        <authorList>
            <person name="Aksoy S."/>
            <person name="Warren W."/>
            <person name="Wilson R.K."/>
        </authorList>
    </citation>
    <scope>NUCLEOTIDE SEQUENCE [LARGE SCALE GENOMIC DNA]</scope>
    <source>
        <strain evidence="3">IAEA</strain>
    </source>
</reference>
<dbReference type="Proteomes" id="UP000092460">
    <property type="component" value="Unassembled WGS sequence"/>
</dbReference>
<keyword evidence="3" id="KW-1185">Reference proteome</keyword>
<dbReference type="EnsemblMetazoa" id="GPPI041902-RA">
    <property type="protein sequence ID" value="GPPI041902-PA"/>
    <property type="gene ID" value="GPPI041902"/>
</dbReference>
<keyword evidence="1" id="KW-0812">Transmembrane</keyword>